<dbReference type="SMART" id="SM00318">
    <property type="entry name" value="SNc"/>
    <property type="match status" value="1"/>
</dbReference>
<evidence type="ECO:0000313" key="7">
    <source>
        <dbReference type="EMBL" id="MCS4037238.1"/>
    </source>
</evidence>
<sequence>MPDTFRFSVSRVKDGDTVVVEGKNGDTITVRVWGIDAPESSQPYGPAATDVARQIVGGGTVTVEVMDEGPYGRIIGRVQKGDTDLAASLALSGCAWHSRQYPTSRQIREAEQKARQEGRGLWAQDNPVPPWQHRKGRQPAQTGGGEHTAGTVLFIVIVVAILFLISLAGG</sequence>
<evidence type="ECO:0000259" key="6">
    <source>
        <dbReference type="PROSITE" id="PS50830"/>
    </source>
</evidence>
<evidence type="ECO:0000256" key="1">
    <source>
        <dbReference type="ARBA" id="ARBA00022722"/>
    </source>
</evidence>
<evidence type="ECO:0000256" key="2">
    <source>
        <dbReference type="ARBA" id="ARBA00022759"/>
    </source>
</evidence>
<dbReference type="EMBL" id="JANUBF010000015">
    <property type="protein sequence ID" value="MCS4037238.1"/>
    <property type="molecule type" value="Genomic_DNA"/>
</dbReference>
<reference evidence="7" key="1">
    <citation type="submission" date="2022-08" db="EMBL/GenBank/DDBJ databases">
        <title>Genomic Encyclopedia of Type Strains, Phase V (KMG-V): Genome sequencing to study the core and pangenomes of soil and plant-associated prokaryotes.</title>
        <authorList>
            <person name="Whitman W."/>
        </authorList>
    </citation>
    <scope>NUCLEOTIDE SEQUENCE</scope>
    <source>
        <strain evidence="7">SP3012</strain>
    </source>
</reference>
<dbReference type="PANTHER" id="PTHR12302:SF3">
    <property type="entry name" value="SERINE_THREONINE-PROTEIN KINASE 31"/>
    <property type="match status" value="1"/>
</dbReference>
<feature type="domain" description="TNase-like" evidence="6">
    <location>
        <begin position="3"/>
        <end position="124"/>
    </location>
</feature>
<dbReference type="InterPro" id="IPR016071">
    <property type="entry name" value="Staphylococal_nuclease_OB-fold"/>
</dbReference>
<name>A0A9X2UMI0_9BACT</name>
<evidence type="ECO:0000313" key="8">
    <source>
        <dbReference type="Proteomes" id="UP001155040"/>
    </source>
</evidence>
<accession>A0A9X2UMI0</accession>
<keyword evidence="3" id="KW-0378">Hydrolase</keyword>
<organism evidence="7 8">
    <name type="scientific">Salinibacter ruber</name>
    <dbReference type="NCBI Taxonomy" id="146919"/>
    <lineage>
        <taxon>Bacteria</taxon>
        <taxon>Pseudomonadati</taxon>
        <taxon>Rhodothermota</taxon>
        <taxon>Rhodothermia</taxon>
        <taxon>Rhodothermales</taxon>
        <taxon>Salinibacteraceae</taxon>
        <taxon>Salinibacter</taxon>
    </lineage>
</organism>
<feature type="region of interest" description="Disordered" evidence="4">
    <location>
        <begin position="112"/>
        <end position="144"/>
    </location>
</feature>
<dbReference type="PROSITE" id="PS01123">
    <property type="entry name" value="TNASE_1"/>
    <property type="match status" value="1"/>
</dbReference>
<dbReference type="Gene3D" id="2.40.50.90">
    <property type="match status" value="1"/>
</dbReference>
<dbReference type="PROSITE" id="PS50830">
    <property type="entry name" value="TNASE_3"/>
    <property type="match status" value="1"/>
</dbReference>
<evidence type="ECO:0000256" key="4">
    <source>
        <dbReference type="SAM" id="MobiDB-lite"/>
    </source>
</evidence>
<evidence type="ECO:0000256" key="3">
    <source>
        <dbReference type="ARBA" id="ARBA00022801"/>
    </source>
</evidence>
<proteinExistence type="predicted"/>
<dbReference type="Pfam" id="PF00565">
    <property type="entry name" value="SNase"/>
    <property type="match status" value="1"/>
</dbReference>
<dbReference type="SUPFAM" id="SSF50199">
    <property type="entry name" value="Staphylococcal nuclease"/>
    <property type="match status" value="1"/>
</dbReference>
<comment type="caution">
    <text evidence="7">The sequence shown here is derived from an EMBL/GenBank/DDBJ whole genome shotgun (WGS) entry which is preliminary data.</text>
</comment>
<dbReference type="GO" id="GO:0003676">
    <property type="term" value="F:nucleic acid binding"/>
    <property type="evidence" value="ECO:0007669"/>
    <property type="project" value="InterPro"/>
</dbReference>
<dbReference type="PANTHER" id="PTHR12302">
    <property type="entry name" value="EBNA2 BINDING PROTEIN P100"/>
    <property type="match status" value="1"/>
</dbReference>
<keyword evidence="2 7" id="KW-0255">Endonuclease</keyword>
<keyword evidence="5" id="KW-0472">Membrane</keyword>
<dbReference type="GO" id="GO:0004519">
    <property type="term" value="F:endonuclease activity"/>
    <property type="evidence" value="ECO:0007669"/>
    <property type="project" value="UniProtKB-KW"/>
</dbReference>
<keyword evidence="1" id="KW-0540">Nuclease</keyword>
<feature type="transmembrane region" description="Helical" evidence="5">
    <location>
        <begin position="149"/>
        <end position="169"/>
    </location>
</feature>
<dbReference type="Proteomes" id="UP001155040">
    <property type="component" value="Unassembled WGS sequence"/>
</dbReference>
<evidence type="ECO:0000256" key="5">
    <source>
        <dbReference type="SAM" id="Phobius"/>
    </source>
</evidence>
<keyword evidence="5" id="KW-1133">Transmembrane helix</keyword>
<gene>
    <name evidence="7" type="ORF">GGQ01_002318</name>
</gene>
<protein>
    <submittedName>
        <fullName evidence="7">Endonuclease YncB(Thermonuclease family)</fullName>
    </submittedName>
</protein>
<dbReference type="InterPro" id="IPR035437">
    <property type="entry name" value="SNase_OB-fold_sf"/>
</dbReference>
<keyword evidence="5" id="KW-0812">Transmembrane</keyword>
<dbReference type="InterPro" id="IPR002071">
    <property type="entry name" value="Thermonucl_AS"/>
</dbReference>
<dbReference type="GO" id="GO:0016787">
    <property type="term" value="F:hydrolase activity"/>
    <property type="evidence" value="ECO:0007669"/>
    <property type="project" value="UniProtKB-KW"/>
</dbReference>
<dbReference type="AlphaFoldDB" id="A0A9X2UMI0"/>
<dbReference type="RefSeq" id="WP_259090987.1">
    <property type="nucleotide sequence ID" value="NZ_JANTZY010000019.1"/>
</dbReference>